<keyword evidence="3" id="KW-1185">Reference proteome</keyword>
<name>A0A2S0VWD9_9ALTE</name>
<feature type="region of interest" description="Disordered" evidence="1">
    <location>
        <begin position="363"/>
        <end position="386"/>
    </location>
</feature>
<dbReference type="Proteomes" id="UP000244441">
    <property type="component" value="Chromosome"/>
</dbReference>
<protein>
    <submittedName>
        <fullName evidence="2">Uncharacterized protein</fullName>
    </submittedName>
</protein>
<evidence type="ECO:0000256" key="1">
    <source>
        <dbReference type="SAM" id="MobiDB-lite"/>
    </source>
</evidence>
<accession>A0A2S0VWD9</accession>
<sequence length="1224" mass="132318">MNSRLVSLIISFLLPFVAIAEDIDLYVGSSTGSSGSASPQIMIIFDNSGSMAWNATVKASYDPSTKYDGDISGYYSERLTYFVTGTLIDATAIPKPDDDKSKLRRFNRLINACDESRIPLYGLWRKNGANYYGDELWAADADLSEYTLVEGGQGFYVDRIVEYKGKTWQQIKEDSGADKSSFVDCYGDVEQSNQANPAQEKDGNSYVDLPDGYPVNYLGNKGNNSTYHLSDSGASDSDFEAADFSDVEVTTLYDVNYLEWYHASTDEVGTETKSRLEVAKESITNLVNASSDSIEYGLSFFNLQDGGRIVNAIEPDDVTGVIDIDGLLTNVDDVSADTWTPLCETTYEVYRYFAGLSVYYGDDDPDKDPERDSDAESPAGTYKSPISEGCRDQVYIVLITDGEPTRDNGVNTTIASMISGDSELTNNGVVDGNYLPALAGWMFKNDINTSVAGDQTAVTYTIGFGEDALAAAPVLSKAAELGGGEYYAATDATALALALQNTIIQILQTSASFTSPAIAANNFDRTRSLDSIYFSMFLPEEGPKWRGNIKKLKVINSEIVDANGEKAINTSGNIDDDVVTFWGGTSDCNSGTTCADGNEVDKGGVAEMLAETSVSNRTLYSDIGTSGALKTFNYSNVSSFYGADLTDYLGVTAGTEEAHIKWAMGYDIDDYDNDTVTDETREDIFGDPLHSKPLVINYGGSTEATQDLRILVGTNAGALHMFKDSPNATSVSESWAFYPKAFFPIIDDLRFDTTGKEYGIDGSPVVYTNDKDNDGIIESSNNESAIVIVGLRRGGRDYYALDISNPDSPTLLWHITGGSGDFTELGQSWSKPVVGYINHKSHTNGDPVLFFAAGYNGDSDTGASTTNPGRGVFIVDVKTGALVWKATSSATSSGNKNTKGGFEHAIPGRLAVLDSDANGLIDRVYVSDVGGYVWRLDLVGSDPFSTTTPWTVQKLASLGGTGTSARKFFAEPVIVRTIFTEVKQLELDYGTKTETVTSKKDVPYDGILIGSGDRANPNDTSVNDMMFMIQDRDIVTRTFVEPDDYEPIDLDDLYDFSSDPFTGQTASQFEAKQISLGSSLGWKFDFSSSGEKVMSPSRALGGIAYFTSFVPATNSSSNSCELNAGKGYLYAIDYHYGTQAYSWKSIDLGERVPDTPVLFSGEDASGDANLTLIGVGSGEDSTGTIDLKEVKANPCLSGETCDPTKDYNALEVKRTYIAIKEDGN</sequence>
<reference evidence="2 3" key="1">
    <citation type="submission" date="2018-01" db="EMBL/GenBank/DDBJ databases">
        <title>Genome sequence of a Cantenovulum-like bacteria.</title>
        <authorList>
            <person name="Tan W.R."/>
            <person name="Lau N.-S."/>
            <person name="Go F."/>
            <person name="Amirul A.-A.A."/>
        </authorList>
    </citation>
    <scope>NUCLEOTIDE SEQUENCE [LARGE SCALE GENOMIC DNA]</scope>
    <source>
        <strain evidence="2 3">CCB-QB4</strain>
    </source>
</reference>
<organism evidence="2 3">
    <name type="scientific">Saccharobesus litoralis</name>
    <dbReference type="NCBI Taxonomy" id="2172099"/>
    <lineage>
        <taxon>Bacteria</taxon>
        <taxon>Pseudomonadati</taxon>
        <taxon>Pseudomonadota</taxon>
        <taxon>Gammaproteobacteria</taxon>
        <taxon>Alteromonadales</taxon>
        <taxon>Alteromonadaceae</taxon>
        <taxon>Saccharobesus</taxon>
    </lineage>
</organism>
<dbReference type="EMBL" id="CP026604">
    <property type="protein sequence ID" value="AWB68536.1"/>
    <property type="molecule type" value="Genomic_DNA"/>
</dbReference>
<dbReference type="RefSeq" id="WP_108604590.1">
    <property type="nucleotide sequence ID" value="NZ_CP026604.1"/>
</dbReference>
<evidence type="ECO:0000313" key="3">
    <source>
        <dbReference type="Proteomes" id="UP000244441"/>
    </source>
</evidence>
<dbReference type="AlphaFoldDB" id="A0A2S0VWD9"/>
<gene>
    <name evidence="2" type="ORF">C2869_19965</name>
</gene>
<dbReference type="KEGG" id="cate:C2869_19965"/>
<dbReference type="InterPro" id="IPR036465">
    <property type="entry name" value="vWFA_dom_sf"/>
</dbReference>
<proteinExistence type="predicted"/>
<dbReference type="OrthoDB" id="7156875at2"/>
<evidence type="ECO:0000313" key="2">
    <source>
        <dbReference type="EMBL" id="AWB68536.1"/>
    </source>
</evidence>
<dbReference type="Gene3D" id="3.40.50.410">
    <property type="entry name" value="von Willebrand factor, type A domain"/>
    <property type="match status" value="1"/>
</dbReference>